<evidence type="ECO:0000256" key="1">
    <source>
        <dbReference type="ARBA" id="ARBA00022527"/>
    </source>
</evidence>
<protein>
    <recommendedName>
        <fullName evidence="4">Protein kinase domain-containing protein</fullName>
    </recommendedName>
</protein>
<dbReference type="Gene3D" id="1.10.510.10">
    <property type="entry name" value="Transferase(Phosphotransferase) domain 1"/>
    <property type="match status" value="1"/>
</dbReference>
<feature type="domain" description="Protein kinase" evidence="4">
    <location>
        <begin position="42"/>
        <end position="344"/>
    </location>
</feature>
<evidence type="ECO:0000259" key="4">
    <source>
        <dbReference type="PROSITE" id="PS50011"/>
    </source>
</evidence>
<reference evidence="5" key="1">
    <citation type="journal article" date="2020" name="Stud. Mycol.">
        <title>101 Dothideomycetes genomes: a test case for predicting lifestyles and emergence of pathogens.</title>
        <authorList>
            <person name="Haridas S."/>
            <person name="Albert R."/>
            <person name="Binder M."/>
            <person name="Bloem J."/>
            <person name="Labutti K."/>
            <person name="Salamov A."/>
            <person name="Andreopoulos B."/>
            <person name="Baker S."/>
            <person name="Barry K."/>
            <person name="Bills G."/>
            <person name="Bluhm B."/>
            <person name="Cannon C."/>
            <person name="Castanera R."/>
            <person name="Culley D."/>
            <person name="Daum C."/>
            <person name="Ezra D."/>
            <person name="Gonzalez J."/>
            <person name="Henrissat B."/>
            <person name="Kuo A."/>
            <person name="Liang C."/>
            <person name="Lipzen A."/>
            <person name="Lutzoni F."/>
            <person name="Magnuson J."/>
            <person name="Mondo S."/>
            <person name="Nolan M."/>
            <person name="Ohm R."/>
            <person name="Pangilinan J."/>
            <person name="Park H.-J."/>
            <person name="Ramirez L."/>
            <person name="Alfaro M."/>
            <person name="Sun H."/>
            <person name="Tritt A."/>
            <person name="Yoshinaga Y."/>
            <person name="Zwiers L.-H."/>
            <person name="Turgeon B."/>
            <person name="Goodwin S."/>
            <person name="Spatafora J."/>
            <person name="Crous P."/>
            <person name="Grigoriev I."/>
        </authorList>
    </citation>
    <scope>NUCLEOTIDE SEQUENCE</scope>
    <source>
        <strain evidence="5">CBS 109.77</strain>
    </source>
</reference>
<organism evidence="5 6">
    <name type="scientific">Melanomma pulvis-pyrius CBS 109.77</name>
    <dbReference type="NCBI Taxonomy" id="1314802"/>
    <lineage>
        <taxon>Eukaryota</taxon>
        <taxon>Fungi</taxon>
        <taxon>Dikarya</taxon>
        <taxon>Ascomycota</taxon>
        <taxon>Pezizomycotina</taxon>
        <taxon>Dothideomycetes</taxon>
        <taxon>Pleosporomycetidae</taxon>
        <taxon>Pleosporales</taxon>
        <taxon>Melanommataceae</taxon>
        <taxon>Melanomma</taxon>
    </lineage>
</organism>
<evidence type="ECO:0000313" key="5">
    <source>
        <dbReference type="EMBL" id="KAF2786080.1"/>
    </source>
</evidence>
<evidence type="ECO:0000313" key="6">
    <source>
        <dbReference type="Proteomes" id="UP000799757"/>
    </source>
</evidence>
<keyword evidence="3" id="KW-0067">ATP-binding</keyword>
<dbReference type="PANTHER" id="PTHR24055">
    <property type="entry name" value="MITOGEN-ACTIVATED PROTEIN KINASE"/>
    <property type="match status" value="1"/>
</dbReference>
<keyword evidence="1" id="KW-0418">Kinase</keyword>
<keyword evidence="6" id="KW-1185">Reference proteome</keyword>
<dbReference type="Proteomes" id="UP000799757">
    <property type="component" value="Unassembled WGS sequence"/>
</dbReference>
<keyword evidence="2" id="KW-0547">Nucleotide-binding</keyword>
<evidence type="ECO:0000256" key="3">
    <source>
        <dbReference type="ARBA" id="ARBA00022840"/>
    </source>
</evidence>
<evidence type="ECO:0000256" key="2">
    <source>
        <dbReference type="ARBA" id="ARBA00022741"/>
    </source>
</evidence>
<accession>A0A6A6WPQ4</accession>
<dbReference type="EMBL" id="MU002557">
    <property type="protein sequence ID" value="KAF2786080.1"/>
    <property type="molecule type" value="Genomic_DNA"/>
</dbReference>
<dbReference type="GO" id="GO:0004674">
    <property type="term" value="F:protein serine/threonine kinase activity"/>
    <property type="evidence" value="ECO:0007669"/>
    <property type="project" value="UniProtKB-KW"/>
</dbReference>
<dbReference type="InterPro" id="IPR000719">
    <property type="entry name" value="Prot_kinase_dom"/>
</dbReference>
<dbReference type="OrthoDB" id="5979581at2759"/>
<dbReference type="InterPro" id="IPR011009">
    <property type="entry name" value="Kinase-like_dom_sf"/>
</dbReference>
<dbReference type="InterPro" id="IPR050117">
    <property type="entry name" value="MAPK"/>
</dbReference>
<dbReference type="SMART" id="SM00220">
    <property type="entry name" value="S_TKc"/>
    <property type="match status" value="1"/>
</dbReference>
<dbReference type="GO" id="GO:0005524">
    <property type="term" value="F:ATP binding"/>
    <property type="evidence" value="ECO:0007669"/>
    <property type="project" value="UniProtKB-KW"/>
</dbReference>
<keyword evidence="1" id="KW-0808">Transferase</keyword>
<gene>
    <name evidence="5" type="ORF">K505DRAFT_380495</name>
</gene>
<name>A0A6A6WPQ4_9PLEO</name>
<keyword evidence="1" id="KW-0723">Serine/threonine-protein kinase</keyword>
<dbReference type="AlphaFoldDB" id="A0A6A6WPQ4"/>
<dbReference type="Pfam" id="PF00069">
    <property type="entry name" value="Pkinase"/>
    <property type="match status" value="1"/>
</dbReference>
<dbReference type="PROSITE" id="PS50011">
    <property type="entry name" value="PROTEIN_KINASE_DOM"/>
    <property type="match status" value="1"/>
</dbReference>
<proteinExistence type="predicted"/>
<dbReference type="SUPFAM" id="SSF56112">
    <property type="entry name" value="Protein kinase-like (PK-like)"/>
    <property type="match status" value="1"/>
</dbReference>
<sequence>MRLTCTISSAARKSLSKPMSSLAPGHILSGARWNYRIKEAVEGDNTQISTGFKAEIIQHENSLGSPQWAFIKAASPSHATATENLERERRSYLIPGVASAACFRKLYDVFDNSMGGTGTCIALEWLDTTLAEVKYLPGALNYAIIQSSLRAALSSCIVLENQKFVNTDYKPANILLSGIETGRVVAKVGDLGLVFPTGDRFEAQPYSMRAPEVFLGQACTEPSQVWAVAAMLLCWIKPGILGEWDSPHFLIDKAWSMAKIKRLFPSWNLPNPDEVEGDMLKAAVKSAGRMSLEEPEMRAISPLDVELRGVEMPEQLRDLLRLMLIVDPNKRPSASSVLTSREFLAFEKLNGI</sequence>